<dbReference type="InterPro" id="IPR011335">
    <property type="entry name" value="Restrct_endonuc-II-like"/>
</dbReference>
<protein>
    <recommendedName>
        <fullName evidence="3">YaeQ protein</fullName>
    </recommendedName>
</protein>
<dbReference type="EMBL" id="BSPO01000002">
    <property type="protein sequence ID" value="GLS82931.1"/>
    <property type="molecule type" value="Genomic_DNA"/>
</dbReference>
<dbReference type="SUPFAM" id="SSF52980">
    <property type="entry name" value="Restriction endonuclease-like"/>
    <property type="match status" value="1"/>
</dbReference>
<gene>
    <name evidence="1" type="primary">yaeQ</name>
    <name evidence="1" type="ORF">GCM10007894_09080</name>
</gene>
<dbReference type="PIRSF" id="PIRSF011484">
    <property type="entry name" value="YaeQ"/>
    <property type="match status" value="1"/>
</dbReference>
<reference evidence="1 2" key="1">
    <citation type="journal article" date="2014" name="Int. J. Syst. Evol. Microbiol.">
        <title>Complete genome sequence of Corynebacterium casei LMG S-19264T (=DSM 44701T), isolated from a smear-ripened cheese.</title>
        <authorList>
            <consortium name="US DOE Joint Genome Institute (JGI-PGF)"/>
            <person name="Walter F."/>
            <person name="Albersmeier A."/>
            <person name="Kalinowski J."/>
            <person name="Ruckert C."/>
        </authorList>
    </citation>
    <scope>NUCLEOTIDE SEQUENCE [LARGE SCALE GENOMIC DNA]</scope>
    <source>
        <strain evidence="1 2">NBRC 112785</strain>
    </source>
</reference>
<evidence type="ECO:0008006" key="3">
    <source>
        <dbReference type="Google" id="ProtNLM"/>
    </source>
</evidence>
<accession>A0AA37TWJ3</accession>
<dbReference type="RefSeq" id="WP_095497489.1">
    <property type="nucleotide sequence ID" value="NZ_BSPO01000002.1"/>
</dbReference>
<dbReference type="InterPro" id="IPR038590">
    <property type="entry name" value="YaeQ_sf"/>
</dbReference>
<proteinExistence type="predicted"/>
<dbReference type="Gene3D" id="3.10.640.10">
    <property type="entry name" value="Restriction endonuclease-like alpha-beta roll domain"/>
    <property type="match status" value="1"/>
</dbReference>
<dbReference type="InterPro" id="IPR009822">
    <property type="entry name" value="YaeQ"/>
</dbReference>
<name>A0AA37TWJ3_9GAMM</name>
<comment type="caution">
    <text evidence="1">The sequence shown here is derived from an EMBL/GenBank/DDBJ whole genome shotgun (WGS) entry which is preliminary data.</text>
</comment>
<dbReference type="SMART" id="SM01322">
    <property type="entry name" value="YaeQ"/>
    <property type="match status" value="1"/>
</dbReference>
<dbReference type="PANTHER" id="PTHR38784:SF1">
    <property type="entry name" value="SUCROSE PHOSPHORYLASE"/>
    <property type="match status" value="1"/>
</dbReference>
<dbReference type="AlphaFoldDB" id="A0AA37TWJ3"/>
<sequence length="178" mass="20268">MARKATVVKVKINVANMDVHHYQDHEFTIAMHPSENERRVMVRLIAYCFNAHLNVSLTKGLCADDEPELWAKDDAGVITHWIDLGQLDEKWLRKASSKAQHASLYCYGGGAVAPWWQQIATKLSRFDNLSVWEIDEQQASDAQSLFSRNMQLSASIDQNSLCLSNQEHSVWVTPTRLK</sequence>
<keyword evidence="2" id="KW-1185">Reference proteome</keyword>
<dbReference type="Proteomes" id="UP001157439">
    <property type="component" value="Unassembled WGS sequence"/>
</dbReference>
<dbReference type="Pfam" id="PF07152">
    <property type="entry name" value="YaeQ"/>
    <property type="match status" value="1"/>
</dbReference>
<evidence type="ECO:0000313" key="2">
    <source>
        <dbReference type="Proteomes" id="UP001157439"/>
    </source>
</evidence>
<organism evidence="1 2">
    <name type="scientific">Paraferrimonas haliotis</name>
    <dbReference type="NCBI Taxonomy" id="2013866"/>
    <lineage>
        <taxon>Bacteria</taxon>
        <taxon>Pseudomonadati</taxon>
        <taxon>Pseudomonadota</taxon>
        <taxon>Gammaproteobacteria</taxon>
        <taxon>Alteromonadales</taxon>
        <taxon>Ferrimonadaceae</taxon>
        <taxon>Paraferrimonas</taxon>
    </lineage>
</organism>
<dbReference type="PANTHER" id="PTHR38784">
    <property type="entry name" value="SUCROSE PHOSPHORYLASE"/>
    <property type="match status" value="1"/>
</dbReference>
<evidence type="ECO:0000313" key="1">
    <source>
        <dbReference type="EMBL" id="GLS82931.1"/>
    </source>
</evidence>